<evidence type="ECO:0000313" key="4">
    <source>
        <dbReference type="Proteomes" id="UP001152759"/>
    </source>
</evidence>
<feature type="compositionally biased region" description="Low complexity" evidence="1">
    <location>
        <begin position="241"/>
        <end position="257"/>
    </location>
</feature>
<name>A0A9P0FZD9_BEMTA</name>
<evidence type="ECO:0000256" key="1">
    <source>
        <dbReference type="SAM" id="MobiDB-lite"/>
    </source>
</evidence>
<dbReference type="Proteomes" id="UP001152759">
    <property type="component" value="Chromosome 10"/>
</dbReference>
<proteinExistence type="predicted"/>
<feature type="region of interest" description="Disordered" evidence="1">
    <location>
        <begin position="192"/>
        <end position="304"/>
    </location>
</feature>
<feature type="compositionally biased region" description="Basic and acidic residues" evidence="1">
    <location>
        <begin position="258"/>
        <end position="268"/>
    </location>
</feature>
<dbReference type="EMBL" id="OU963871">
    <property type="protein sequence ID" value="CAH0762441.1"/>
    <property type="molecule type" value="Genomic_DNA"/>
</dbReference>
<evidence type="ECO:0000256" key="2">
    <source>
        <dbReference type="SAM" id="SignalP"/>
    </source>
</evidence>
<keyword evidence="2" id="KW-0732">Signal</keyword>
<dbReference type="AlphaFoldDB" id="A0A9P0FZD9"/>
<feature type="chain" id="PRO_5040501991" evidence="2">
    <location>
        <begin position="28"/>
        <end position="304"/>
    </location>
</feature>
<protein>
    <submittedName>
        <fullName evidence="3">Uncharacterized protein</fullName>
    </submittedName>
</protein>
<accession>A0A9P0FZD9</accession>
<feature type="compositionally biased region" description="Basic residues" evidence="1">
    <location>
        <begin position="269"/>
        <end position="278"/>
    </location>
</feature>
<feature type="signal peptide" evidence="2">
    <location>
        <begin position="1"/>
        <end position="27"/>
    </location>
</feature>
<organism evidence="3 4">
    <name type="scientific">Bemisia tabaci</name>
    <name type="common">Sweetpotato whitefly</name>
    <name type="synonym">Aleurodes tabaci</name>
    <dbReference type="NCBI Taxonomy" id="7038"/>
    <lineage>
        <taxon>Eukaryota</taxon>
        <taxon>Metazoa</taxon>
        <taxon>Ecdysozoa</taxon>
        <taxon>Arthropoda</taxon>
        <taxon>Hexapoda</taxon>
        <taxon>Insecta</taxon>
        <taxon>Pterygota</taxon>
        <taxon>Neoptera</taxon>
        <taxon>Paraneoptera</taxon>
        <taxon>Hemiptera</taxon>
        <taxon>Sternorrhyncha</taxon>
        <taxon>Aleyrodoidea</taxon>
        <taxon>Aleyrodidae</taxon>
        <taxon>Aleyrodinae</taxon>
        <taxon>Bemisia</taxon>
    </lineage>
</organism>
<sequence>MGGAFCPRLFLGLLTIQAAVHFLKVQAAVKTVRCQSQKYQAGEIVSTKPGIGIQKTYCGSDTGWFYAVDNNLLFHLQCTSSAPASNLAKVTLINMKNKSNRESTFDPQVMCDIYTLDYGRQRPTVNAHLIAKKLEGHWVPYHLNGCNGRDYVNYLADGQVTSPSLTSDCPLRTTFKASTNVNGKFSGFRLSSQEGRYNWPQSQGRSRSPRRRSNDSGAVLTLSPSSKGKSYLPNPMQMFNSKSSRSSSSRQLATTSSEKYKKTPDIHWPKSRKHRHHHNDNDTEESAGTRSARPFWRLLGRRRK</sequence>
<reference evidence="3" key="1">
    <citation type="submission" date="2021-12" db="EMBL/GenBank/DDBJ databases">
        <authorList>
            <person name="King R."/>
        </authorList>
    </citation>
    <scope>NUCLEOTIDE SEQUENCE</scope>
</reference>
<gene>
    <name evidence="3" type="ORF">BEMITA_LOCUS2577</name>
</gene>
<keyword evidence="4" id="KW-1185">Reference proteome</keyword>
<evidence type="ECO:0000313" key="3">
    <source>
        <dbReference type="EMBL" id="CAH0762441.1"/>
    </source>
</evidence>